<dbReference type="Proteomes" id="UP000178776">
    <property type="component" value="Chromosome"/>
</dbReference>
<dbReference type="Gene3D" id="3.40.470.10">
    <property type="entry name" value="Uracil-DNA glycosylase-like domain"/>
    <property type="match status" value="1"/>
</dbReference>
<dbReference type="GeneID" id="68840057"/>
<dbReference type="InterPro" id="IPR047124">
    <property type="entry name" value="HI_0220.2"/>
</dbReference>
<dbReference type="AlphaFoldDB" id="A0A1D9LCG3"/>
<organism evidence="2 3">
    <name type="scientific">Chromobacterium vaccinii</name>
    <dbReference type="NCBI Taxonomy" id="1108595"/>
    <lineage>
        <taxon>Bacteria</taxon>
        <taxon>Pseudomonadati</taxon>
        <taxon>Pseudomonadota</taxon>
        <taxon>Betaproteobacteria</taxon>
        <taxon>Neisseriales</taxon>
        <taxon>Chromobacteriaceae</taxon>
        <taxon>Chromobacterium</taxon>
    </lineage>
</organism>
<dbReference type="InterPro" id="IPR005122">
    <property type="entry name" value="Uracil-DNA_glycosylase-like"/>
</dbReference>
<gene>
    <name evidence="2" type="ORF">BKX93_02355</name>
</gene>
<protein>
    <submittedName>
        <fullName evidence="2">Uracil-DNA glycosylase</fullName>
    </submittedName>
</protein>
<sequence length="193" mass="21657">MSALEGLLADIAACRACEASLPCGPRPVLRAAEGSRILLAGQAPGRKVHESGIPWDDASGKRLREWLGVEADVFYDQERFAIVPMGFCYPGTGRNGDLPPRPECSRLWHPRLLPLLARVELVLAVGSYAQAYHLPSRKRTLTETVAAWREYYPGVIPLPHPSPRNRMWLARNRWFETELLPALRRRVAEVLGR</sequence>
<proteinExistence type="predicted"/>
<name>A0A1D9LCG3_9NEIS</name>
<dbReference type="RefSeq" id="WP_070978542.1">
    <property type="nucleotide sequence ID" value="NZ_CP017707.1"/>
</dbReference>
<evidence type="ECO:0000313" key="3">
    <source>
        <dbReference type="Proteomes" id="UP000178776"/>
    </source>
</evidence>
<dbReference type="CDD" id="cd10033">
    <property type="entry name" value="UDG_like"/>
    <property type="match status" value="1"/>
</dbReference>
<dbReference type="InterPro" id="IPR036895">
    <property type="entry name" value="Uracil-DNA_glycosylase-like_sf"/>
</dbReference>
<dbReference type="SUPFAM" id="SSF52141">
    <property type="entry name" value="Uracil-DNA glycosylase-like"/>
    <property type="match status" value="1"/>
</dbReference>
<reference evidence="2 3" key="1">
    <citation type="submission" date="2016-10" db="EMBL/GenBank/DDBJ databases">
        <title>Chromobacterium muskegensis sp. nov., an insecticidal bacterium isolated from Sphagnum bogs.</title>
        <authorList>
            <person name="Sparks M.E."/>
            <person name="Blackburn M.B."/>
            <person name="Gundersen-Rindal D.E."/>
            <person name="Mitchell A."/>
            <person name="Farrar R."/>
            <person name="Kuhar D."/>
        </authorList>
    </citation>
    <scope>NUCLEOTIDE SEQUENCE [LARGE SCALE GENOMIC DNA]</scope>
    <source>
        <strain evidence="2 3">21-1</strain>
    </source>
</reference>
<dbReference type="STRING" id="1108595.BKX93_02355"/>
<dbReference type="SMART" id="SM00986">
    <property type="entry name" value="UDG"/>
    <property type="match status" value="1"/>
</dbReference>
<dbReference type="SMART" id="SM00987">
    <property type="entry name" value="UreE_C"/>
    <property type="match status" value="1"/>
</dbReference>
<dbReference type="PANTHER" id="PTHR42160:SF1">
    <property type="entry name" value="URACIL-DNA GLYCOSYLASE SUPERFAMILY PROTEIN"/>
    <property type="match status" value="1"/>
</dbReference>
<evidence type="ECO:0000259" key="1">
    <source>
        <dbReference type="SMART" id="SM00986"/>
    </source>
</evidence>
<evidence type="ECO:0000313" key="2">
    <source>
        <dbReference type="EMBL" id="AOZ48952.1"/>
    </source>
</evidence>
<dbReference type="PANTHER" id="PTHR42160">
    <property type="entry name" value="URACIL-DNA GLYCOSYLASE SUPERFAMILY PROTEIN"/>
    <property type="match status" value="1"/>
</dbReference>
<feature type="domain" description="Uracil-DNA glycosylase-like" evidence="1">
    <location>
        <begin position="28"/>
        <end position="184"/>
    </location>
</feature>
<dbReference type="EMBL" id="CP017707">
    <property type="protein sequence ID" value="AOZ48952.1"/>
    <property type="molecule type" value="Genomic_DNA"/>
</dbReference>
<accession>A0A1D9LCG3</accession>
<dbReference type="Pfam" id="PF03167">
    <property type="entry name" value="UDG"/>
    <property type="match status" value="1"/>
</dbReference>
<dbReference type="KEGG" id="cvc:BKX93_02355"/>